<gene>
    <name evidence="4" type="ORF">BOKJ2_LOCUS5282</name>
</gene>
<dbReference type="SUPFAM" id="SSF56300">
    <property type="entry name" value="Metallo-dependent phosphatases"/>
    <property type="match status" value="1"/>
</dbReference>
<dbReference type="GO" id="GO:0005737">
    <property type="term" value="C:cytoplasm"/>
    <property type="evidence" value="ECO:0007669"/>
    <property type="project" value="TreeGrafter"/>
</dbReference>
<dbReference type="GO" id="GO:0004722">
    <property type="term" value="F:protein serine/threonine phosphatase activity"/>
    <property type="evidence" value="ECO:0007669"/>
    <property type="project" value="UniProtKB-EC"/>
</dbReference>
<name>A0A811KE99_9BILA</name>
<dbReference type="InterPro" id="IPR006186">
    <property type="entry name" value="Ser/Thr-sp_prot-phosphatase"/>
</dbReference>
<accession>A0A811KE99</accession>
<dbReference type="PRINTS" id="PR00114">
    <property type="entry name" value="STPHPHTASE"/>
</dbReference>
<feature type="compositionally biased region" description="Pro residues" evidence="2">
    <location>
        <begin position="331"/>
        <end position="342"/>
    </location>
</feature>
<evidence type="ECO:0000256" key="2">
    <source>
        <dbReference type="SAM" id="MobiDB-lite"/>
    </source>
</evidence>
<reference evidence="4" key="1">
    <citation type="submission" date="2020-09" db="EMBL/GenBank/DDBJ databases">
        <authorList>
            <person name="Kikuchi T."/>
        </authorList>
    </citation>
    <scope>NUCLEOTIDE SEQUENCE</scope>
    <source>
        <strain evidence="4">SH1</strain>
    </source>
</reference>
<feature type="compositionally biased region" description="Polar residues" evidence="2">
    <location>
        <begin position="343"/>
        <end position="360"/>
    </location>
</feature>
<dbReference type="EMBL" id="CAJFDH010000003">
    <property type="protein sequence ID" value="CAD5213817.1"/>
    <property type="molecule type" value="Genomic_DNA"/>
</dbReference>
<keyword evidence="5" id="KW-1185">Reference proteome</keyword>
<dbReference type="EMBL" id="CAJFCW020000003">
    <property type="protein sequence ID" value="CAG9101620.1"/>
    <property type="molecule type" value="Genomic_DNA"/>
</dbReference>
<dbReference type="EC" id="3.1.3.16" evidence="1"/>
<feature type="region of interest" description="Disordered" evidence="2">
    <location>
        <begin position="321"/>
        <end position="430"/>
    </location>
</feature>
<dbReference type="InterPro" id="IPR050341">
    <property type="entry name" value="PP1_catalytic_subunit"/>
</dbReference>
<dbReference type="Gene3D" id="3.60.21.10">
    <property type="match status" value="1"/>
</dbReference>
<sequence length="430" mass="48331">MAHAEYEDLFRGLVTRMIRRIEVDKHIDGFTNEELIYVLNRSYKHLRKLPAMVEMNAPLVIFGDIHGQLSDLQRFLDIVGRPPQTRLLCLGDYVDRCRNSLEVTVLLFCYQLKYPNQVTLLRGNHECAKMNRNYGFYEECRRKRNIFIWKKFQRCFNELPLSALVNKKILTMHGGISPDIKSWDSLRKLQKPRNNNECDTGIPLDLMWADPTQDTCSMGWQYNKIRNASWMFGNDVITEFCEMLNIDLVVRAHEVTAEGHQFAGEKNQVCTVFSAPNYCGLDGNCASVMLVTEKLEISFVTLKPTLDTNALSLEKKMELAKQSASDVKSPNPQPHLPKPVSPPQNATAKDGAQSTDSSHSGIALTPPTPARSPPKERNMMDFKTPNLPVNPPDGIVTHGRVTTPNTPNSPNNKSGNSSTQTSPASGPASK</sequence>
<protein>
    <recommendedName>
        <fullName evidence="1">Serine/threonine-protein phosphatase</fullName>
        <ecNumber evidence="1">3.1.3.16</ecNumber>
    </recommendedName>
</protein>
<dbReference type="PANTHER" id="PTHR11668">
    <property type="entry name" value="SERINE/THREONINE PROTEIN PHOSPHATASE"/>
    <property type="match status" value="1"/>
</dbReference>
<keyword evidence="1" id="KW-0378">Hydrolase</keyword>
<evidence type="ECO:0000256" key="1">
    <source>
        <dbReference type="RuleBase" id="RU004273"/>
    </source>
</evidence>
<dbReference type="SMART" id="SM00156">
    <property type="entry name" value="PP2Ac"/>
    <property type="match status" value="1"/>
</dbReference>
<comment type="caution">
    <text evidence="4">The sequence shown here is derived from an EMBL/GenBank/DDBJ whole genome shotgun (WGS) entry which is preliminary data.</text>
</comment>
<organism evidence="4 5">
    <name type="scientific">Bursaphelenchus okinawaensis</name>
    <dbReference type="NCBI Taxonomy" id="465554"/>
    <lineage>
        <taxon>Eukaryota</taxon>
        <taxon>Metazoa</taxon>
        <taxon>Ecdysozoa</taxon>
        <taxon>Nematoda</taxon>
        <taxon>Chromadorea</taxon>
        <taxon>Rhabditida</taxon>
        <taxon>Tylenchina</taxon>
        <taxon>Tylenchomorpha</taxon>
        <taxon>Aphelenchoidea</taxon>
        <taxon>Aphelenchoididae</taxon>
        <taxon>Bursaphelenchus</taxon>
    </lineage>
</organism>
<dbReference type="PROSITE" id="PS00125">
    <property type="entry name" value="SER_THR_PHOSPHATASE"/>
    <property type="match status" value="1"/>
</dbReference>
<dbReference type="Proteomes" id="UP000783686">
    <property type="component" value="Unassembled WGS sequence"/>
</dbReference>
<dbReference type="GO" id="GO:0005634">
    <property type="term" value="C:nucleus"/>
    <property type="evidence" value="ECO:0007669"/>
    <property type="project" value="TreeGrafter"/>
</dbReference>
<feature type="compositionally biased region" description="Low complexity" evidence="2">
    <location>
        <begin position="402"/>
        <end position="419"/>
    </location>
</feature>
<evidence type="ECO:0000259" key="3">
    <source>
        <dbReference type="PROSITE" id="PS00125"/>
    </source>
</evidence>
<dbReference type="Proteomes" id="UP000614601">
    <property type="component" value="Unassembled WGS sequence"/>
</dbReference>
<dbReference type="PANTHER" id="PTHR11668:SF285">
    <property type="entry name" value="SERINE_THREONINE-PROTEIN PHOSPHATASE-RELATED"/>
    <property type="match status" value="1"/>
</dbReference>
<comment type="similarity">
    <text evidence="1">Belongs to the PPP phosphatase family.</text>
</comment>
<feature type="domain" description="Serine/threonine specific protein phosphatases" evidence="3">
    <location>
        <begin position="121"/>
        <end position="126"/>
    </location>
</feature>
<evidence type="ECO:0000313" key="5">
    <source>
        <dbReference type="Proteomes" id="UP000614601"/>
    </source>
</evidence>
<dbReference type="OrthoDB" id="5865511at2759"/>
<proteinExistence type="inferred from homology"/>
<dbReference type="InterPro" id="IPR004843">
    <property type="entry name" value="Calcineurin-like_PHP"/>
</dbReference>
<dbReference type="Pfam" id="PF00149">
    <property type="entry name" value="Metallophos"/>
    <property type="match status" value="1"/>
</dbReference>
<dbReference type="AlphaFoldDB" id="A0A811KE99"/>
<dbReference type="InterPro" id="IPR029052">
    <property type="entry name" value="Metallo-depent_PP-like"/>
</dbReference>
<evidence type="ECO:0000313" key="4">
    <source>
        <dbReference type="EMBL" id="CAD5213817.1"/>
    </source>
</evidence>
<comment type="catalytic activity">
    <reaction evidence="1">
        <text>O-phospho-L-threonyl-[protein] + H2O = L-threonyl-[protein] + phosphate</text>
        <dbReference type="Rhea" id="RHEA:47004"/>
        <dbReference type="Rhea" id="RHEA-COMP:11060"/>
        <dbReference type="Rhea" id="RHEA-COMP:11605"/>
        <dbReference type="ChEBI" id="CHEBI:15377"/>
        <dbReference type="ChEBI" id="CHEBI:30013"/>
        <dbReference type="ChEBI" id="CHEBI:43474"/>
        <dbReference type="ChEBI" id="CHEBI:61977"/>
        <dbReference type="EC" id="3.1.3.16"/>
    </reaction>
</comment>